<reference evidence="2 3" key="1">
    <citation type="submission" date="2017-08" db="EMBL/GenBank/DDBJ databases">
        <title>Infants hospitalized years apart are colonized by the same room-sourced microbial strains.</title>
        <authorList>
            <person name="Brooks B."/>
            <person name="Olm M.R."/>
            <person name="Firek B.A."/>
            <person name="Baker R."/>
            <person name="Thomas B.C."/>
            <person name="Morowitz M.J."/>
            <person name="Banfield J.F."/>
        </authorList>
    </citation>
    <scope>NUCLEOTIDE SEQUENCE [LARGE SCALE GENOMIC DNA]</scope>
    <source>
        <strain evidence="2">S2_005_002_R2_29</strain>
    </source>
</reference>
<dbReference type="InterPro" id="IPR018445">
    <property type="entry name" value="Put_Phosphate_transp_reg"/>
</dbReference>
<evidence type="ECO:0000313" key="2">
    <source>
        <dbReference type="EMBL" id="PZQ47236.1"/>
    </source>
</evidence>
<dbReference type="PANTHER" id="PTHR37298">
    <property type="entry name" value="UPF0111 PROTEIN YKAA"/>
    <property type="match status" value="1"/>
</dbReference>
<comment type="caution">
    <text evidence="2">The sequence shown here is derived from an EMBL/GenBank/DDBJ whole genome shotgun (WGS) entry which is preliminary data.</text>
</comment>
<evidence type="ECO:0008006" key="4">
    <source>
        <dbReference type="Google" id="ProtNLM"/>
    </source>
</evidence>
<proteinExistence type="inferred from homology"/>
<gene>
    <name evidence="2" type="ORF">DI551_03660</name>
</gene>
<name>A0A2W5N1G5_9BACT</name>
<accession>A0A2W5N1G5</accession>
<protein>
    <recommendedName>
        <fullName evidence="4">DUF47 domain-containing protein</fullName>
    </recommendedName>
</protein>
<dbReference type="Proteomes" id="UP000249417">
    <property type="component" value="Unassembled WGS sequence"/>
</dbReference>
<dbReference type="EMBL" id="QFQB01000015">
    <property type="protein sequence ID" value="PZQ47236.1"/>
    <property type="molecule type" value="Genomic_DNA"/>
</dbReference>
<organism evidence="2 3">
    <name type="scientific">Micavibrio aeruginosavorus</name>
    <dbReference type="NCBI Taxonomy" id="349221"/>
    <lineage>
        <taxon>Bacteria</taxon>
        <taxon>Pseudomonadati</taxon>
        <taxon>Bdellovibrionota</taxon>
        <taxon>Bdellovibrionia</taxon>
        <taxon>Bdellovibrionales</taxon>
        <taxon>Pseudobdellovibrionaceae</taxon>
        <taxon>Micavibrio</taxon>
    </lineage>
</organism>
<dbReference type="PANTHER" id="PTHR37298:SF1">
    <property type="entry name" value="UPF0111 PROTEIN YKAA"/>
    <property type="match status" value="1"/>
</dbReference>
<sequence length="212" mass="23840">MSILAKLLPQEDKFYIGLRALSANAHEGAALLQTFIETPAGATRDSIGQKIALVKADSKKLLATMSRDVSLSFVTPFDREDIQEISDLLYRIPKTIDKIRERLELHNIGANDGDFALQVDLIVREANAMQEIIESLTRKGGEKIIVAKVAELHTLEENGDEVLSRLLTKLFAMERDVRDLILRKDIYDMLEKVLDRYRDAAAIALQIVLKHS</sequence>
<evidence type="ECO:0000256" key="1">
    <source>
        <dbReference type="ARBA" id="ARBA00008591"/>
    </source>
</evidence>
<evidence type="ECO:0000313" key="3">
    <source>
        <dbReference type="Proteomes" id="UP000249417"/>
    </source>
</evidence>
<dbReference type="Gene3D" id="1.20.58.220">
    <property type="entry name" value="Phosphate transport system protein phou homolog 2, domain 2"/>
    <property type="match status" value="1"/>
</dbReference>
<dbReference type="InterPro" id="IPR038078">
    <property type="entry name" value="PhoU-like_sf"/>
</dbReference>
<dbReference type="AlphaFoldDB" id="A0A2W5N1G5"/>
<dbReference type="InterPro" id="IPR052912">
    <property type="entry name" value="UPF0111_domain"/>
</dbReference>
<dbReference type="Pfam" id="PF01865">
    <property type="entry name" value="PhoU_div"/>
    <property type="match status" value="1"/>
</dbReference>
<comment type="similarity">
    <text evidence="1">Belongs to the UPF0111 family.</text>
</comment>